<comment type="caution">
    <text evidence="1">The sequence shown here is derived from an EMBL/GenBank/DDBJ whole genome shotgun (WGS) entry which is preliminary data.</text>
</comment>
<dbReference type="EMBL" id="PKPP01000852">
    <property type="protein sequence ID" value="PWA88056.1"/>
    <property type="molecule type" value="Genomic_DNA"/>
</dbReference>
<name>A0A2U1PQM7_ARTAN</name>
<dbReference type="AlphaFoldDB" id="A0A2U1PQM7"/>
<evidence type="ECO:0000313" key="2">
    <source>
        <dbReference type="Proteomes" id="UP000245207"/>
    </source>
</evidence>
<dbReference type="Proteomes" id="UP000245207">
    <property type="component" value="Unassembled WGS sequence"/>
</dbReference>
<keyword evidence="2" id="KW-1185">Reference proteome</keyword>
<proteinExistence type="predicted"/>
<accession>A0A2U1PQM7</accession>
<reference evidence="1 2" key="1">
    <citation type="journal article" date="2018" name="Mol. Plant">
        <title>The genome of Artemisia annua provides insight into the evolution of Asteraceae family and artemisinin biosynthesis.</title>
        <authorList>
            <person name="Shen Q."/>
            <person name="Zhang L."/>
            <person name="Liao Z."/>
            <person name="Wang S."/>
            <person name="Yan T."/>
            <person name="Shi P."/>
            <person name="Liu M."/>
            <person name="Fu X."/>
            <person name="Pan Q."/>
            <person name="Wang Y."/>
            <person name="Lv Z."/>
            <person name="Lu X."/>
            <person name="Zhang F."/>
            <person name="Jiang W."/>
            <person name="Ma Y."/>
            <person name="Chen M."/>
            <person name="Hao X."/>
            <person name="Li L."/>
            <person name="Tang Y."/>
            <person name="Lv G."/>
            <person name="Zhou Y."/>
            <person name="Sun X."/>
            <person name="Brodelius P.E."/>
            <person name="Rose J.K.C."/>
            <person name="Tang K."/>
        </authorList>
    </citation>
    <scope>NUCLEOTIDE SEQUENCE [LARGE SCALE GENOMIC DNA]</scope>
    <source>
        <strain evidence="2">cv. Huhao1</strain>
        <tissue evidence="1">Leaf</tissue>
    </source>
</reference>
<organism evidence="1 2">
    <name type="scientific">Artemisia annua</name>
    <name type="common">Sweet wormwood</name>
    <dbReference type="NCBI Taxonomy" id="35608"/>
    <lineage>
        <taxon>Eukaryota</taxon>
        <taxon>Viridiplantae</taxon>
        <taxon>Streptophyta</taxon>
        <taxon>Embryophyta</taxon>
        <taxon>Tracheophyta</taxon>
        <taxon>Spermatophyta</taxon>
        <taxon>Magnoliopsida</taxon>
        <taxon>eudicotyledons</taxon>
        <taxon>Gunneridae</taxon>
        <taxon>Pentapetalae</taxon>
        <taxon>asterids</taxon>
        <taxon>campanulids</taxon>
        <taxon>Asterales</taxon>
        <taxon>Asteraceae</taxon>
        <taxon>Asteroideae</taxon>
        <taxon>Anthemideae</taxon>
        <taxon>Artemisiinae</taxon>
        <taxon>Artemisia</taxon>
    </lineage>
</organism>
<evidence type="ECO:0000313" key="1">
    <source>
        <dbReference type="EMBL" id="PWA88056.1"/>
    </source>
</evidence>
<gene>
    <name evidence="1" type="ORF">CTI12_AA122840</name>
</gene>
<protein>
    <submittedName>
        <fullName evidence="1">Uncharacterized protein</fullName>
    </submittedName>
</protein>
<sequence length="82" mass="9230">MAHPQVQFGGVIWQKKPYGGVCTPLHQISESFASFGGGRSKMIVRAISQQPFKLRTKSRREHLEASKTKEAGKLLKWDAYGR</sequence>